<keyword evidence="4" id="KW-1185">Reference proteome</keyword>
<keyword evidence="1" id="KW-0732">Signal</keyword>
<name>A0ABR7J977_9FLAO</name>
<dbReference type="InterPro" id="IPR051781">
    <property type="entry name" value="Metallo-dep_Hydrolase"/>
</dbReference>
<feature type="chain" id="PRO_5045714775" evidence="1">
    <location>
        <begin position="19"/>
        <end position="426"/>
    </location>
</feature>
<dbReference type="Gene3D" id="3.20.20.140">
    <property type="entry name" value="Metal-dependent hydrolases"/>
    <property type="match status" value="1"/>
</dbReference>
<dbReference type="EMBL" id="JACRUJ010000004">
    <property type="protein sequence ID" value="MBC5842012.1"/>
    <property type="molecule type" value="Genomic_DNA"/>
</dbReference>
<dbReference type="RefSeq" id="WP_187010515.1">
    <property type="nucleotide sequence ID" value="NZ_JACRUI010000004.1"/>
</dbReference>
<dbReference type="InterPro" id="IPR057744">
    <property type="entry name" value="OTAase-like"/>
</dbReference>
<evidence type="ECO:0000313" key="3">
    <source>
        <dbReference type="EMBL" id="MBC5842012.1"/>
    </source>
</evidence>
<feature type="signal peptide" evidence="1">
    <location>
        <begin position="1"/>
        <end position="18"/>
    </location>
</feature>
<comment type="caution">
    <text evidence="3">The sequence shown here is derived from an EMBL/GenBank/DDBJ whole genome shotgun (WGS) entry which is preliminary data.</text>
</comment>
<dbReference type="InterPro" id="IPR032466">
    <property type="entry name" value="Metal_Hydrolase"/>
</dbReference>
<protein>
    <submittedName>
        <fullName evidence="3">Amidohydrolase family protein</fullName>
    </submittedName>
</protein>
<feature type="domain" description="Amidohydrolase-related" evidence="2">
    <location>
        <begin position="73"/>
        <end position="421"/>
    </location>
</feature>
<evidence type="ECO:0000256" key="1">
    <source>
        <dbReference type="SAM" id="SignalP"/>
    </source>
</evidence>
<accession>A0ABR7J977</accession>
<dbReference type="PANTHER" id="PTHR43135">
    <property type="entry name" value="ALPHA-D-RIBOSE 1-METHYLPHOSPHONATE 5-TRIPHOSPHATE DIPHOSPHATASE"/>
    <property type="match status" value="1"/>
</dbReference>
<dbReference type="SUPFAM" id="SSF51556">
    <property type="entry name" value="Metallo-dependent hydrolases"/>
    <property type="match status" value="1"/>
</dbReference>
<dbReference type="InterPro" id="IPR011059">
    <property type="entry name" value="Metal-dep_hydrolase_composite"/>
</dbReference>
<evidence type="ECO:0000313" key="4">
    <source>
        <dbReference type="Proteomes" id="UP000629963"/>
    </source>
</evidence>
<dbReference type="SUPFAM" id="SSF51338">
    <property type="entry name" value="Composite domain of metallo-dependent hydrolases"/>
    <property type="match status" value="1"/>
</dbReference>
<sequence>MKKTLFLVTILFSTISFAQDTYLHCGKIIDTKTGKVLSNKTIIVSNNMIKAVQDGFINPTNALDKAIDLKTKTVMPGWIDMHVHVEEETSPTHYGDEFTLNDADIAFNSIGYAKTTLMAGFTTVRDLGGTGINVSLRNAINKGKVVGPRILTAEKALASTGGHADPTNGYRKDLMGNPGPNEGVVNGVDDAKQAVRQRYKNGADWIKITATGGVLSVAKSGTNAQFTQEEMDAIIATAKDYGLQVAAHAHGDDGMQRAIKAGVKTIEHGTEMSDATMDLMIKYNAYYIPTLSAGSFVAEKALIPNYYPAIVVPKALAIGPRIKATFAKAYKKGVPIGFGTDAAVFPHGENAKEFIYMQEAGMPAMKTIQAATIVNATILEMEKKIGALEVGYLADIVATNDDPTKDITTVTNVVFVMKDGIVYKQL</sequence>
<proteinExistence type="predicted"/>
<dbReference type="CDD" id="cd01299">
    <property type="entry name" value="Met_dep_hydrolase_A"/>
    <property type="match status" value="1"/>
</dbReference>
<dbReference type="Proteomes" id="UP000629963">
    <property type="component" value="Unassembled WGS sequence"/>
</dbReference>
<reference evidence="3 4" key="1">
    <citation type="submission" date="2020-08" db="EMBL/GenBank/DDBJ databases">
        <title>Description of novel Flavobacterium F-380 isolate.</title>
        <authorList>
            <person name="Saticioglu I.B."/>
            <person name="Duman M."/>
            <person name="Altun S."/>
        </authorList>
    </citation>
    <scope>NUCLEOTIDE SEQUENCE [LARGE SCALE GENOMIC DNA]</scope>
    <source>
        <strain evidence="3 4">F-380</strain>
    </source>
</reference>
<dbReference type="PANTHER" id="PTHR43135:SF3">
    <property type="entry name" value="ALPHA-D-RIBOSE 1-METHYLPHOSPHONATE 5-TRIPHOSPHATE DIPHOSPHATASE"/>
    <property type="match status" value="1"/>
</dbReference>
<dbReference type="Gene3D" id="2.30.40.10">
    <property type="entry name" value="Urease, subunit C, domain 1"/>
    <property type="match status" value="1"/>
</dbReference>
<organism evidence="3 4">
    <name type="scientific">Flavobacterium kayseriense</name>
    <dbReference type="NCBI Taxonomy" id="2764714"/>
    <lineage>
        <taxon>Bacteria</taxon>
        <taxon>Pseudomonadati</taxon>
        <taxon>Bacteroidota</taxon>
        <taxon>Flavobacteriia</taxon>
        <taxon>Flavobacteriales</taxon>
        <taxon>Flavobacteriaceae</taxon>
        <taxon>Flavobacterium</taxon>
    </lineage>
</organism>
<evidence type="ECO:0000259" key="2">
    <source>
        <dbReference type="Pfam" id="PF01979"/>
    </source>
</evidence>
<dbReference type="InterPro" id="IPR006680">
    <property type="entry name" value="Amidohydro-rel"/>
</dbReference>
<gene>
    <name evidence="3" type="ORF">H8R23_11395</name>
</gene>
<dbReference type="Pfam" id="PF01979">
    <property type="entry name" value="Amidohydro_1"/>
    <property type="match status" value="1"/>
</dbReference>